<comment type="caution">
    <text evidence="2">The sequence shown here is derived from an EMBL/GenBank/DDBJ whole genome shotgun (WGS) entry which is preliminary data.</text>
</comment>
<dbReference type="STRING" id="1703345.A3860_17170"/>
<evidence type="ECO:0000313" key="2">
    <source>
        <dbReference type="EMBL" id="OQP65396.1"/>
    </source>
</evidence>
<keyword evidence="1" id="KW-0812">Transmembrane</keyword>
<dbReference type="EMBL" id="LVYD01000024">
    <property type="protein sequence ID" value="OQP65396.1"/>
    <property type="molecule type" value="Genomic_DNA"/>
</dbReference>
<feature type="transmembrane region" description="Helical" evidence="1">
    <location>
        <begin position="118"/>
        <end position="143"/>
    </location>
</feature>
<sequence>MPKISIFKKFITCTLAGLVIYASALRISFTFLRAWIPLRFIAIPPFLLLAAAVIYAVIWLFRKTNNPATLAFWQGLIRYGVAFDLACFGWEKLFHLQLVMPQNKLDMPLSSLPSQDLFWVFFSHSYPFACIIAALQILGAMLLLFRRTRLVGAFVLLPVLANILLMDIFYDIGISVVIHASIMLSGTLYFLFIEFNRLKEFFFVAKDQLPALSFSKYVKMGLRLSIIYIPILLIAMHGNPDTDPQLRGKYAVKQIIANKAISSAGCADSSLTRVYFEIKNGCVFEFNSPQRRWYGTYKKQHDSLQIKWRTPAEKPGFTGVLSPVNNNGTILLTGTMGSDSIKITLQKIKLPH</sequence>
<keyword evidence="3" id="KW-1185">Reference proteome</keyword>
<feature type="transmembrane region" description="Helical" evidence="1">
    <location>
        <begin position="150"/>
        <end position="170"/>
    </location>
</feature>
<name>A0A1V9G4L1_9BACT</name>
<organism evidence="2 3">
    <name type="scientific">Niastella vici</name>
    <dbReference type="NCBI Taxonomy" id="1703345"/>
    <lineage>
        <taxon>Bacteria</taxon>
        <taxon>Pseudomonadati</taxon>
        <taxon>Bacteroidota</taxon>
        <taxon>Chitinophagia</taxon>
        <taxon>Chitinophagales</taxon>
        <taxon>Chitinophagaceae</taxon>
        <taxon>Niastella</taxon>
    </lineage>
</organism>
<dbReference type="AlphaFoldDB" id="A0A1V9G4L1"/>
<dbReference type="Proteomes" id="UP000192796">
    <property type="component" value="Unassembled WGS sequence"/>
</dbReference>
<dbReference type="OrthoDB" id="654744at2"/>
<proteinExistence type="predicted"/>
<dbReference type="RefSeq" id="WP_081146176.1">
    <property type="nucleotide sequence ID" value="NZ_LVYD01000024.1"/>
</dbReference>
<reference evidence="2 3" key="1">
    <citation type="submission" date="2016-03" db="EMBL/GenBank/DDBJ databases">
        <title>Niastella vici sp. nov., isolated from farmland soil.</title>
        <authorList>
            <person name="Chen L."/>
            <person name="Wang D."/>
            <person name="Yang S."/>
            <person name="Wang G."/>
        </authorList>
    </citation>
    <scope>NUCLEOTIDE SEQUENCE [LARGE SCALE GENOMIC DNA]</scope>
    <source>
        <strain evidence="2 3">DJ57</strain>
    </source>
</reference>
<feature type="transmembrane region" description="Helical" evidence="1">
    <location>
        <begin position="176"/>
        <end position="196"/>
    </location>
</feature>
<gene>
    <name evidence="2" type="ORF">A3860_17170</name>
</gene>
<keyword evidence="1" id="KW-1133">Transmembrane helix</keyword>
<evidence type="ECO:0000313" key="3">
    <source>
        <dbReference type="Proteomes" id="UP000192796"/>
    </source>
</evidence>
<protein>
    <submittedName>
        <fullName evidence="2">Uncharacterized protein</fullName>
    </submittedName>
</protein>
<accession>A0A1V9G4L1</accession>
<feature type="transmembrane region" description="Helical" evidence="1">
    <location>
        <begin position="40"/>
        <end position="61"/>
    </location>
</feature>
<evidence type="ECO:0000256" key="1">
    <source>
        <dbReference type="SAM" id="Phobius"/>
    </source>
</evidence>
<keyword evidence="1" id="KW-0472">Membrane</keyword>